<dbReference type="PANTHER" id="PTHR36985">
    <property type="entry name" value="TRANSLOCATION AND ASSEMBLY MODULE SUBUNIT TAMB"/>
    <property type="match status" value="1"/>
</dbReference>
<evidence type="ECO:0000259" key="5">
    <source>
        <dbReference type="Pfam" id="PF04357"/>
    </source>
</evidence>
<dbReference type="Proteomes" id="UP001241056">
    <property type="component" value="Unassembled WGS sequence"/>
</dbReference>
<evidence type="ECO:0000313" key="7">
    <source>
        <dbReference type="Proteomes" id="UP001241056"/>
    </source>
</evidence>
<organism evidence="6 7">
    <name type="scientific">Thiopseudomonas acetoxidans</name>
    <dbReference type="NCBI Taxonomy" id="3041622"/>
    <lineage>
        <taxon>Bacteria</taxon>
        <taxon>Pseudomonadati</taxon>
        <taxon>Pseudomonadota</taxon>
        <taxon>Gammaproteobacteria</taxon>
        <taxon>Pseudomonadales</taxon>
        <taxon>Pseudomonadaceae</taxon>
        <taxon>Thiopseudomonas</taxon>
    </lineage>
</organism>
<keyword evidence="3" id="KW-1133">Transmembrane helix</keyword>
<dbReference type="Pfam" id="PF04357">
    <property type="entry name" value="TamB"/>
    <property type="match status" value="1"/>
</dbReference>
<dbReference type="RefSeq" id="WP_289411041.1">
    <property type="nucleotide sequence ID" value="NZ_JAUCDY010000010.1"/>
</dbReference>
<evidence type="ECO:0000256" key="1">
    <source>
        <dbReference type="ARBA" id="ARBA00004167"/>
    </source>
</evidence>
<evidence type="ECO:0000256" key="4">
    <source>
        <dbReference type="ARBA" id="ARBA00023136"/>
    </source>
</evidence>
<keyword evidence="7" id="KW-1185">Reference proteome</keyword>
<keyword evidence="4" id="KW-0472">Membrane</keyword>
<sequence length="1222" mass="134794">MSKSRLIKLLILPAIILVLLLAPVVLLSTQSGSQWLLRQVPGLTVHKFTGALLGQWSVEQLQWQDEQTQIQLEELSMAIDPRCLWRAELCVQELSARQLSIQVLENDEENTDSESFELTDLQLPLTISVAQFSLQQLLLNDELILQGIKTQAQWVDNQLQIQQLSLAYQENTLELQGSLTAKQDWPLELTIQAQGILPELGEQQLSLDISGTLEQLLLKGELTGVLQGSVTAELQPLTANFPAKLNLELTRLQLAAVLPELLVVQQLSISAQGDLAAGYQWQQSARLLANQQPIELVGEGVLDQHSVNIKQLKLIESDTRYAQITGQLDWQHELSAQAQVYLQQLRWHQLLGVEDVGIELNRAQIELSYQEQRYQAELTSELLGPAGEFEVNAQLRGDQQQLDIYKLQVIAGPGQVQGDAQLDFTQGVRWRSELHVSELNPAYWVADLPGKLAGDITTSGQLAEQLSAEAQIHIAGQLRGEQASVQGNLSGAGQHWQLTELLVQLGDNQLSGHLQVDEQLAGKLQLDVPRLTQILPGSAGRVHGQMDISGRLEQPAGALSLKAEGLAYQGYRVKQLDVQARLESSGQADIKLNATKLASAEQLFGDLKLHGNGDIHTQELSLQLEGPARAQASIQGELDVQTLHWRGSLRQLIVDVEQQHWRLTEPMHIDYQHEQHLQLGAHCFKGGQASLCAQQQQLLPRLAIDYQLKNFPLASLRPWLPKDLQLDALLNGRIQVQEQPHGLQGHVQLDAGKGSVHYVEQEQRHDFAWQVLQLNSVLNPREITLQLELLGAQTGHLLLDLAMDPQQADKPLKGKFKLERLELAPLKAFVPEIEKIQGLVQGQGTIGGTLLSPSIDGQINLTNGLLAGDRLPLSLEQLWVQVQINGSLAKIEGGWRSGVDGQAHLNGRVDWQNGLLVDIDLNGTQLPVQVAPYADLIVEPDLQLRLDERRLLLSGSISVPKGYITVPELPEQAVRVSADAHVLGREQKESGLPLAMDIEIKVGQERLHFSGFGLTADVQGQIKMVDNLSGRGALELKNGRYRAYGQRLQLRRARLVFSGPISQPYIDIEAVRVTGDVTAGLRLSGLADQPQTEIFSQPVMSQEQALSWLLLGRPLSGNSSDDSNMMSQAALALGMLGTAPIVNRMADAFGIKEFEFETEGSGMSSSVMASGRITDRLVLSYGVGVFQPASIIALRYELTKRLYLEAASSLDSSLDLFYRRSF</sequence>
<evidence type="ECO:0000256" key="3">
    <source>
        <dbReference type="ARBA" id="ARBA00022989"/>
    </source>
</evidence>
<keyword evidence="2" id="KW-0812">Transmembrane</keyword>
<protein>
    <submittedName>
        <fullName evidence="6">Translocation/assembly module TamB domain-containing protein</fullName>
    </submittedName>
</protein>
<name>A0ABT7SQ73_9GAMM</name>
<dbReference type="InterPro" id="IPR007452">
    <property type="entry name" value="TamB_C"/>
</dbReference>
<dbReference type="PANTHER" id="PTHR36985:SF1">
    <property type="entry name" value="TRANSLOCATION AND ASSEMBLY MODULE SUBUNIT TAMB"/>
    <property type="match status" value="1"/>
</dbReference>
<gene>
    <name evidence="6" type="ORF">QEZ41_08655</name>
</gene>
<evidence type="ECO:0000256" key="2">
    <source>
        <dbReference type="ARBA" id="ARBA00022692"/>
    </source>
</evidence>
<proteinExistence type="predicted"/>
<dbReference type="EMBL" id="JAUCDY010000010">
    <property type="protein sequence ID" value="MDM7858343.1"/>
    <property type="molecule type" value="Genomic_DNA"/>
</dbReference>
<feature type="domain" description="Translocation and assembly module TamB C-terminal" evidence="5">
    <location>
        <begin position="900"/>
        <end position="1222"/>
    </location>
</feature>
<evidence type="ECO:0000313" key="6">
    <source>
        <dbReference type="EMBL" id="MDM7858343.1"/>
    </source>
</evidence>
<comment type="caution">
    <text evidence="6">The sequence shown here is derived from an EMBL/GenBank/DDBJ whole genome shotgun (WGS) entry which is preliminary data.</text>
</comment>
<reference evidence="6 7" key="1">
    <citation type="submission" date="2023-06" db="EMBL/GenBank/DDBJ databases">
        <title>Thiopseudomonas sp. CY1220 draft genome sequence.</title>
        <authorList>
            <person name="Zhao G."/>
            <person name="An M."/>
        </authorList>
    </citation>
    <scope>NUCLEOTIDE SEQUENCE [LARGE SCALE GENOMIC DNA]</scope>
    <source>
        <strain evidence="6 7">CY1220</strain>
    </source>
</reference>
<accession>A0ABT7SQ73</accession>
<comment type="subcellular location">
    <subcellularLocation>
        <location evidence="1">Membrane</location>
        <topology evidence="1">Single-pass membrane protein</topology>
    </subcellularLocation>
</comment>